<keyword evidence="1" id="KW-0812">Transmembrane</keyword>
<sequence length="259" mass="28701">MDRINSETIYRALTGRASAEEERQVAGWWEDCPEECSRIVKDLHALIDLSELSSMDGPRKSHGGLKKFFVRMSWAAAVAVLVLGGAYVSHEMTYDSVSDRLVSIEAPEGERIELTLPDSTVVYLNSGAKLTYPVIFKKDSRTVSLSGEAMFDVTPDAERPFSVSTFASEICVLGTEFGVMADEEDGCFETVLVHGRVRVTNLIDPAQNDVVLYPNDKISMKDGRLCVEKLVDAQDELCWTRGLIGIGNVSFAELMDRFE</sequence>
<evidence type="ECO:0000256" key="1">
    <source>
        <dbReference type="SAM" id="Phobius"/>
    </source>
</evidence>
<organism evidence="3 4">
    <name type="scientific">Candidatus Cryptobacteroides excrementavium</name>
    <dbReference type="NCBI Taxonomy" id="2840759"/>
    <lineage>
        <taxon>Bacteria</taxon>
        <taxon>Pseudomonadati</taxon>
        <taxon>Bacteroidota</taxon>
        <taxon>Bacteroidia</taxon>
        <taxon>Bacteroidales</taxon>
        <taxon>Candidatus Cryptobacteroides</taxon>
    </lineage>
</organism>
<comment type="caution">
    <text evidence="3">The sequence shown here is derived from an EMBL/GenBank/DDBJ whole genome shotgun (WGS) entry which is preliminary data.</text>
</comment>
<evidence type="ECO:0000313" key="3">
    <source>
        <dbReference type="EMBL" id="MBO8484846.1"/>
    </source>
</evidence>
<dbReference type="PANTHER" id="PTHR30273">
    <property type="entry name" value="PERIPLASMIC SIGNAL SENSOR AND SIGMA FACTOR ACTIVATOR FECR-RELATED"/>
    <property type="match status" value="1"/>
</dbReference>
<dbReference type="GO" id="GO:0016989">
    <property type="term" value="F:sigma factor antagonist activity"/>
    <property type="evidence" value="ECO:0007669"/>
    <property type="project" value="TreeGrafter"/>
</dbReference>
<gene>
    <name evidence="3" type="ORF">IAB78_00270</name>
</gene>
<feature type="domain" description="FecR protein" evidence="2">
    <location>
        <begin position="104"/>
        <end position="198"/>
    </location>
</feature>
<feature type="transmembrane region" description="Helical" evidence="1">
    <location>
        <begin position="68"/>
        <end position="88"/>
    </location>
</feature>
<dbReference type="InterPro" id="IPR012373">
    <property type="entry name" value="Ferrdict_sens_TM"/>
</dbReference>
<feature type="non-terminal residue" evidence="3">
    <location>
        <position position="259"/>
    </location>
</feature>
<proteinExistence type="predicted"/>
<dbReference type="InterPro" id="IPR006860">
    <property type="entry name" value="FecR"/>
</dbReference>
<reference evidence="3" key="1">
    <citation type="submission" date="2020-10" db="EMBL/GenBank/DDBJ databases">
        <authorList>
            <person name="Gilroy R."/>
        </authorList>
    </citation>
    <scope>NUCLEOTIDE SEQUENCE</scope>
    <source>
        <strain evidence="3">B2-16538</strain>
    </source>
</reference>
<keyword evidence="1" id="KW-0472">Membrane</keyword>
<evidence type="ECO:0000259" key="2">
    <source>
        <dbReference type="Pfam" id="PF04773"/>
    </source>
</evidence>
<dbReference type="Gene3D" id="2.60.120.1440">
    <property type="match status" value="1"/>
</dbReference>
<name>A0A9D9J1H4_9BACT</name>
<keyword evidence="1" id="KW-1133">Transmembrane helix</keyword>
<evidence type="ECO:0000313" key="4">
    <source>
        <dbReference type="Proteomes" id="UP000823750"/>
    </source>
</evidence>
<accession>A0A9D9J1H4</accession>
<dbReference type="AlphaFoldDB" id="A0A9D9J1H4"/>
<protein>
    <submittedName>
        <fullName evidence="3">FecR domain-containing protein</fullName>
    </submittedName>
</protein>
<dbReference type="Proteomes" id="UP000823750">
    <property type="component" value="Unassembled WGS sequence"/>
</dbReference>
<reference evidence="3" key="2">
    <citation type="journal article" date="2021" name="PeerJ">
        <title>Extensive microbial diversity within the chicken gut microbiome revealed by metagenomics and culture.</title>
        <authorList>
            <person name="Gilroy R."/>
            <person name="Ravi A."/>
            <person name="Getino M."/>
            <person name="Pursley I."/>
            <person name="Horton D.L."/>
            <person name="Alikhan N.F."/>
            <person name="Baker D."/>
            <person name="Gharbi K."/>
            <person name="Hall N."/>
            <person name="Watson M."/>
            <person name="Adriaenssens E.M."/>
            <person name="Foster-Nyarko E."/>
            <person name="Jarju S."/>
            <person name="Secka A."/>
            <person name="Antonio M."/>
            <person name="Oren A."/>
            <person name="Chaudhuri R.R."/>
            <person name="La Ragione R."/>
            <person name="Hildebrand F."/>
            <person name="Pallen M.J."/>
        </authorList>
    </citation>
    <scope>NUCLEOTIDE SEQUENCE</scope>
    <source>
        <strain evidence="3">B2-16538</strain>
    </source>
</reference>
<dbReference type="PANTHER" id="PTHR30273:SF2">
    <property type="entry name" value="PROTEIN FECR"/>
    <property type="match status" value="1"/>
</dbReference>
<dbReference type="EMBL" id="JADILX010000004">
    <property type="protein sequence ID" value="MBO8484846.1"/>
    <property type="molecule type" value="Genomic_DNA"/>
</dbReference>
<dbReference type="Pfam" id="PF04773">
    <property type="entry name" value="FecR"/>
    <property type="match status" value="1"/>
</dbReference>